<dbReference type="Pfam" id="PF11738">
    <property type="entry name" value="DUF3298"/>
    <property type="match status" value="1"/>
</dbReference>
<dbReference type="EMBL" id="JACXJA010000064">
    <property type="protein sequence ID" value="MBD2866630.1"/>
    <property type="molecule type" value="Genomic_DNA"/>
</dbReference>
<feature type="domain" description="DUF3298" evidence="2">
    <location>
        <begin position="642"/>
        <end position="716"/>
    </location>
</feature>
<gene>
    <name evidence="3" type="ORF">IDH45_32150</name>
</gene>
<evidence type="ECO:0000259" key="2">
    <source>
        <dbReference type="Pfam" id="PF11738"/>
    </source>
</evidence>
<dbReference type="Pfam" id="PF14903">
    <property type="entry name" value="WG_beta_rep"/>
    <property type="match status" value="5"/>
</dbReference>
<dbReference type="AlphaFoldDB" id="A0A927H398"/>
<sequence length="734" mass="81680">MSYRFPAEAGKLNETASLEKREDDGWVTAGGPNRAEPGLNADLDGDGVPEWIGVYRRNGDLYVMVYRWSGTNWAPASALRGYGNELNVFYAAPLTRPDRWNIVAGWHDAENGARLAIYEWTGYGLMDFGPGPARPLISGSGYGSGYAPVLVPEQAETRLPAAAVRTIPLYPITVRTIGGNLWGYIDERGQTILPPRFEYANDFQDNGLAVVETGGKQGVIDARGRFVVEPVYESVSPFSEGRAIVIDKKGFRVIDDLGHILTPNTYDYIGAYHDGRAVFYTMDAGGLSRYGYLNLAGQEAIPAQYLDATDFANGRAVVKVKEGEYALIGTDGRRLAVYNYAFVGSPGDGLLSFQQTENGKYGYIDEKGKIVIPPRFSIALPFQNGRAVVNIAEDYNNLYGLIDTTGAYIMQPEYNDISLLGEQRAAAGKALDPKRPYLGSTYALADSGSGQRLTGFDFGQITEFHEGYASVYNDRYTYWIDPSGRQAAHLPRLEGSGTMAFIGKLISANIDQRLSYYDRSGKLVWRPPVVLPLRPPYQVREVKYKPNKDYLVYYPQIEGMADPAVQKKVNRKLAELSAVKPVPADKQLDYNYTGDYAVVFFDKNLLVLELYGYNYPFGAAHGMPSRVYVHLNLANGDMYALKDLFKPGAPYTQRLTEIVKKQIATNPEYDYVFPDSKVEVKPDQLFFVNRDALHILFPPYEIAPYVAGFPTFRIPYAEIADILDTNGAFWKSFH</sequence>
<reference evidence="3" key="1">
    <citation type="submission" date="2020-09" db="EMBL/GenBank/DDBJ databases">
        <title>A novel bacterium of genus Paenibacillus, isolated from South China Sea.</title>
        <authorList>
            <person name="Huang H."/>
            <person name="Mo K."/>
            <person name="Hu Y."/>
        </authorList>
    </citation>
    <scope>NUCLEOTIDE SEQUENCE</scope>
    <source>
        <strain evidence="3">IB182363</strain>
    </source>
</reference>
<dbReference type="InterPro" id="IPR032774">
    <property type="entry name" value="WG_beta_rep"/>
</dbReference>
<evidence type="ECO:0000256" key="1">
    <source>
        <dbReference type="SAM" id="MobiDB-lite"/>
    </source>
</evidence>
<dbReference type="Gene3D" id="3.30.565.40">
    <property type="entry name" value="Fervidobacterium nodosum Rt17-B1 like"/>
    <property type="match status" value="1"/>
</dbReference>
<accession>A0A927H398</accession>
<dbReference type="SUPFAM" id="SSF69360">
    <property type="entry name" value="Cell wall binding repeat"/>
    <property type="match status" value="1"/>
</dbReference>
<protein>
    <submittedName>
        <fullName evidence="3">WG repeat-containing protein</fullName>
    </submittedName>
</protein>
<organism evidence="3 4">
    <name type="scientific">Paenibacillus oceani</name>
    <dbReference type="NCBI Taxonomy" id="2772510"/>
    <lineage>
        <taxon>Bacteria</taxon>
        <taxon>Bacillati</taxon>
        <taxon>Bacillota</taxon>
        <taxon>Bacilli</taxon>
        <taxon>Bacillales</taxon>
        <taxon>Paenibacillaceae</taxon>
        <taxon>Paenibacillus</taxon>
    </lineage>
</organism>
<dbReference type="Proteomes" id="UP000639396">
    <property type="component" value="Unassembled WGS sequence"/>
</dbReference>
<dbReference type="PANTHER" id="PTHR37841">
    <property type="entry name" value="GLR2918 PROTEIN"/>
    <property type="match status" value="1"/>
</dbReference>
<proteinExistence type="predicted"/>
<dbReference type="RefSeq" id="WP_190932245.1">
    <property type="nucleotide sequence ID" value="NZ_JACXJA010000064.1"/>
</dbReference>
<feature type="region of interest" description="Disordered" evidence="1">
    <location>
        <begin position="14"/>
        <end position="37"/>
    </location>
</feature>
<comment type="caution">
    <text evidence="3">The sequence shown here is derived from an EMBL/GenBank/DDBJ whole genome shotgun (WGS) entry which is preliminary data.</text>
</comment>
<name>A0A927H398_9BACL</name>
<evidence type="ECO:0000313" key="4">
    <source>
        <dbReference type="Proteomes" id="UP000639396"/>
    </source>
</evidence>
<evidence type="ECO:0000313" key="3">
    <source>
        <dbReference type="EMBL" id="MBD2866630.1"/>
    </source>
</evidence>
<dbReference type="PANTHER" id="PTHR37841:SF1">
    <property type="entry name" value="DUF3298 DOMAIN-CONTAINING PROTEIN"/>
    <property type="match status" value="1"/>
</dbReference>
<dbReference type="InterPro" id="IPR037126">
    <property type="entry name" value="PdaC/RsiV-like_sf"/>
</dbReference>
<dbReference type="Gene3D" id="3.90.640.20">
    <property type="entry name" value="Heat-shock cognate protein, ATPase"/>
    <property type="match status" value="1"/>
</dbReference>
<keyword evidence="4" id="KW-1185">Reference proteome</keyword>
<dbReference type="InterPro" id="IPR021729">
    <property type="entry name" value="DUF3298"/>
</dbReference>